<feature type="transmembrane region" description="Helical" evidence="1">
    <location>
        <begin position="59"/>
        <end position="85"/>
    </location>
</feature>
<reference evidence="2" key="1">
    <citation type="journal article" date="2012" name="Proc. Natl. Acad. Sci. U.S.A.">
        <title>Antigenic diversity is generated by distinct evolutionary mechanisms in African trypanosome species.</title>
        <authorList>
            <person name="Jackson A.P."/>
            <person name="Berry A."/>
            <person name="Aslett M."/>
            <person name="Allison H.C."/>
            <person name="Burton P."/>
            <person name="Vavrova-Anderson J."/>
            <person name="Brown R."/>
            <person name="Browne H."/>
            <person name="Corton N."/>
            <person name="Hauser H."/>
            <person name="Gamble J."/>
            <person name="Gilderthorp R."/>
            <person name="Marcello L."/>
            <person name="McQuillan J."/>
            <person name="Otto T.D."/>
            <person name="Quail M.A."/>
            <person name="Sanders M.J."/>
            <person name="van Tonder A."/>
            <person name="Ginger M.L."/>
            <person name="Field M.C."/>
            <person name="Barry J.D."/>
            <person name="Hertz-Fowler C."/>
            <person name="Berriman M."/>
        </authorList>
    </citation>
    <scope>NUCLEOTIDE SEQUENCE</scope>
    <source>
        <strain evidence="2">Y486</strain>
    </source>
</reference>
<keyword evidence="1" id="KW-0472">Membrane</keyword>
<dbReference type="OMA" id="AMAWYGC"/>
<dbReference type="VEuPathDB" id="TriTrypDB:TvY486_0904280"/>
<feature type="transmembrane region" description="Helical" evidence="1">
    <location>
        <begin position="14"/>
        <end position="38"/>
    </location>
</feature>
<evidence type="ECO:0000313" key="2">
    <source>
        <dbReference type="EMBL" id="CCC50607.1"/>
    </source>
</evidence>
<accession>G0U2V3</accession>
<protein>
    <submittedName>
        <fullName evidence="2">Uncharacterized protein</fullName>
    </submittedName>
</protein>
<sequence length="151" mass="16656">MTYYGTLLQTVKGISPVAIVGAALVQLVFAIIWFNFIVKNVANYYLAADKGVRRVEHILHRYSTLFCTLATFVCGVARALVIVTGVAVMKGSTLEDYHVAALLLTAVTCINQHHSFWCQRPLPLLLTDLGYEVTAALLASVSYYVLSFYGF</sequence>
<proteinExistence type="predicted"/>
<dbReference type="EMBL" id="HE573025">
    <property type="protein sequence ID" value="CCC50607.1"/>
    <property type="molecule type" value="Genomic_DNA"/>
</dbReference>
<keyword evidence="1" id="KW-1133">Transmembrane helix</keyword>
<evidence type="ECO:0000256" key="1">
    <source>
        <dbReference type="SAM" id="Phobius"/>
    </source>
</evidence>
<keyword evidence="1" id="KW-0812">Transmembrane</keyword>
<name>G0U2V3_TRYVY</name>
<dbReference type="AlphaFoldDB" id="G0U2V3"/>
<organism evidence="2">
    <name type="scientific">Trypanosoma vivax (strain Y486)</name>
    <dbReference type="NCBI Taxonomy" id="1055687"/>
    <lineage>
        <taxon>Eukaryota</taxon>
        <taxon>Discoba</taxon>
        <taxon>Euglenozoa</taxon>
        <taxon>Kinetoplastea</taxon>
        <taxon>Metakinetoplastina</taxon>
        <taxon>Trypanosomatida</taxon>
        <taxon>Trypanosomatidae</taxon>
        <taxon>Trypanosoma</taxon>
        <taxon>Duttonella</taxon>
    </lineage>
</organism>
<gene>
    <name evidence="2" type="ORF">TVY486_0904280</name>
</gene>
<feature type="transmembrane region" description="Helical" evidence="1">
    <location>
        <begin position="129"/>
        <end position="149"/>
    </location>
</feature>